<keyword evidence="5 8" id="KW-0812">Transmembrane</keyword>
<dbReference type="Pfam" id="PF01758">
    <property type="entry name" value="SBF"/>
    <property type="match status" value="1"/>
</dbReference>
<evidence type="ECO:0000313" key="9">
    <source>
        <dbReference type="EMBL" id="MDT8898015.1"/>
    </source>
</evidence>
<feature type="transmembrane region" description="Helical" evidence="8">
    <location>
        <begin position="271"/>
        <end position="290"/>
    </location>
</feature>
<feature type="transmembrane region" description="Helical" evidence="8">
    <location>
        <begin position="170"/>
        <end position="192"/>
    </location>
</feature>
<feature type="transmembrane region" description="Helical" evidence="8">
    <location>
        <begin position="12"/>
        <end position="33"/>
    </location>
</feature>
<keyword evidence="6 8" id="KW-1133">Transmembrane helix</keyword>
<dbReference type="InterPro" id="IPR004706">
    <property type="entry name" value="Arsenical-R_Acr3"/>
</dbReference>
<protein>
    <submittedName>
        <fullName evidence="9">Bile acid:sodium symporter</fullName>
    </submittedName>
</protein>
<feature type="transmembrane region" description="Helical" evidence="8">
    <location>
        <begin position="238"/>
        <end position="259"/>
    </location>
</feature>
<name>A0ABU3NNS9_9CHLR</name>
<evidence type="ECO:0000256" key="8">
    <source>
        <dbReference type="SAM" id="Phobius"/>
    </source>
</evidence>
<feature type="transmembrane region" description="Helical" evidence="8">
    <location>
        <begin position="106"/>
        <end position="127"/>
    </location>
</feature>
<dbReference type="EMBL" id="JAUHMF010000001">
    <property type="protein sequence ID" value="MDT8898015.1"/>
    <property type="molecule type" value="Genomic_DNA"/>
</dbReference>
<evidence type="ECO:0000256" key="2">
    <source>
        <dbReference type="ARBA" id="ARBA00010110"/>
    </source>
</evidence>
<proteinExistence type="inferred from homology"/>
<keyword evidence="10" id="KW-1185">Reference proteome</keyword>
<feature type="transmembrane region" description="Helical" evidence="8">
    <location>
        <begin position="213"/>
        <end position="232"/>
    </location>
</feature>
<feature type="transmembrane region" description="Helical" evidence="8">
    <location>
        <begin position="134"/>
        <end position="158"/>
    </location>
</feature>
<comment type="subcellular location">
    <subcellularLocation>
        <location evidence="1">Cell membrane</location>
        <topology evidence="1">Multi-pass membrane protein</topology>
    </subcellularLocation>
</comment>
<reference evidence="9 10" key="1">
    <citation type="submission" date="2023-07" db="EMBL/GenBank/DDBJ databases">
        <title>Novel species of Thermanaerothrix with wide hydrolytic capabilities.</title>
        <authorList>
            <person name="Zayulina K.S."/>
            <person name="Podosokorskaya O.A."/>
            <person name="Elcheninov A.G."/>
        </authorList>
    </citation>
    <scope>NUCLEOTIDE SEQUENCE [LARGE SCALE GENOMIC DNA]</scope>
    <source>
        <strain evidence="9 10">4228-RoL</strain>
    </source>
</reference>
<dbReference type="InterPro" id="IPR002657">
    <property type="entry name" value="BilAc:Na_symport/Acr3"/>
</dbReference>
<evidence type="ECO:0000256" key="1">
    <source>
        <dbReference type="ARBA" id="ARBA00004651"/>
    </source>
</evidence>
<dbReference type="Proteomes" id="UP001254165">
    <property type="component" value="Unassembled WGS sequence"/>
</dbReference>
<dbReference type="Gene3D" id="1.20.1530.20">
    <property type="match status" value="1"/>
</dbReference>
<evidence type="ECO:0000256" key="7">
    <source>
        <dbReference type="ARBA" id="ARBA00023136"/>
    </source>
</evidence>
<dbReference type="RefSeq" id="WP_315624662.1">
    <property type="nucleotide sequence ID" value="NZ_JAUHMF010000001.1"/>
</dbReference>
<feature type="transmembrane region" description="Helical" evidence="8">
    <location>
        <begin position="76"/>
        <end position="100"/>
    </location>
</feature>
<evidence type="ECO:0000256" key="4">
    <source>
        <dbReference type="ARBA" id="ARBA00022475"/>
    </source>
</evidence>
<dbReference type="InterPro" id="IPR038770">
    <property type="entry name" value="Na+/solute_symporter_sf"/>
</dbReference>
<comment type="caution">
    <text evidence="9">The sequence shown here is derived from an EMBL/GenBank/DDBJ whole genome shotgun (WGS) entry which is preliminary data.</text>
</comment>
<sequence length="343" mass="37973">MKLKTLQDHLNKWLLLYVVLAMALGLGIGYPAAAWTKAHQSQVSNLTTLMVFLIIYPMMINLRLEALVKAGKNLKGLSIAVLFNFLWAPLLGWLLARAFLHDPMLALGFLLVMVVPCSSMSIGYTGLAEGNLELATVTVALSFVLAIVAVPLWMLGFAANYRVEVPIQDMLMSILTVLIAPMVLGYLTRLGLTKWLGEKKFKEIQPFFPSLSLLAMYGIVFLIFFAKATLIIEKWNMVLMLILPNFLFLLLTLAVATWVNRKLGLSYRDHMAIVFASTGKNNGTAIAIAATAFSPMVAIPAATMPIFQILFLALYLKMAGWVRSYFDQGEVSAGKKKRVTHQP</sequence>
<keyword evidence="3" id="KW-0813">Transport</keyword>
<keyword evidence="4" id="KW-1003">Cell membrane</keyword>
<accession>A0ABU3NNS9</accession>
<keyword evidence="7 8" id="KW-0472">Membrane</keyword>
<evidence type="ECO:0000256" key="3">
    <source>
        <dbReference type="ARBA" id="ARBA00022448"/>
    </source>
</evidence>
<comment type="similarity">
    <text evidence="2">Belongs to the arsenical resistance-3 (ACR3) (TC 2.A.59) family.</text>
</comment>
<dbReference type="PANTHER" id="PTHR43057:SF1">
    <property type="entry name" value="ARSENICAL-RESISTANCE PROTEIN 3"/>
    <property type="match status" value="1"/>
</dbReference>
<evidence type="ECO:0000313" key="10">
    <source>
        <dbReference type="Proteomes" id="UP001254165"/>
    </source>
</evidence>
<feature type="transmembrane region" description="Helical" evidence="8">
    <location>
        <begin position="296"/>
        <end position="316"/>
    </location>
</feature>
<evidence type="ECO:0000256" key="6">
    <source>
        <dbReference type="ARBA" id="ARBA00022989"/>
    </source>
</evidence>
<dbReference type="PANTHER" id="PTHR43057">
    <property type="entry name" value="ARSENITE EFFLUX TRANSPORTER"/>
    <property type="match status" value="1"/>
</dbReference>
<organism evidence="9 10">
    <name type="scientific">Thermanaerothrix solaris</name>
    <dbReference type="NCBI Taxonomy" id="3058434"/>
    <lineage>
        <taxon>Bacteria</taxon>
        <taxon>Bacillati</taxon>
        <taxon>Chloroflexota</taxon>
        <taxon>Anaerolineae</taxon>
        <taxon>Anaerolineales</taxon>
        <taxon>Anaerolineaceae</taxon>
        <taxon>Thermanaerothrix</taxon>
    </lineage>
</organism>
<evidence type="ECO:0000256" key="5">
    <source>
        <dbReference type="ARBA" id="ARBA00022692"/>
    </source>
</evidence>
<gene>
    <name evidence="9" type="ORF">QYE77_07010</name>
</gene>
<feature type="transmembrane region" description="Helical" evidence="8">
    <location>
        <begin position="45"/>
        <end position="64"/>
    </location>
</feature>